<name>A0A150MUC8_9BACL</name>
<dbReference type="AlphaFoldDB" id="A0A150MUC8"/>
<feature type="domain" description="NADPH-dependent FMN reductase-like" evidence="3">
    <location>
        <begin position="3"/>
        <end position="155"/>
    </location>
</feature>
<gene>
    <name evidence="4" type="ORF">B4110_3743</name>
</gene>
<dbReference type="InterPro" id="IPR029039">
    <property type="entry name" value="Flavoprotein-like_sf"/>
</dbReference>
<accession>A0A150MUC8</accession>
<dbReference type="InterPro" id="IPR051796">
    <property type="entry name" value="ISF_SsuE-like"/>
</dbReference>
<organism evidence="4 5">
    <name type="scientific">Parageobacillus toebii</name>
    <dbReference type="NCBI Taxonomy" id="153151"/>
    <lineage>
        <taxon>Bacteria</taxon>
        <taxon>Bacillati</taxon>
        <taxon>Bacillota</taxon>
        <taxon>Bacilli</taxon>
        <taxon>Bacillales</taxon>
        <taxon>Anoxybacillaceae</taxon>
        <taxon>Parageobacillus</taxon>
    </lineage>
</organism>
<reference evidence="4 5" key="1">
    <citation type="submission" date="2016-01" db="EMBL/GenBank/DDBJ databases">
        <title>Draft Genome Sequences of Seven Thermophilic Sporeformers Isolated from Foods.</title>
        <authorList>
            <person name="Berendsen E.M."/>
            <person name="Wells-Bennik M.H."/>
            <person name="Krawcyk A.O."/>
            <person name="De Jong A."/>
            <person name="Holsappel S."/>
            <person name="Eijlander R.T."/>
            <person name="Kuipers O.P."/>
        </authorList>
    </citation>
    <scope>NUCLEOTIDE SEQUENCE [LARGE SCALE GENOMIC DNA]</scope>
    <source>
        <strain evidence="4 5">B4110</strain>
    </source>
</reference>
<keyword evidence="1" id="KW-0285">Flavoprotein</keyword>
<evidence type="ECO:0000256" key="2">
    <source>
        <dbReference type="ARBA" id="ARBA00022643"/>
    </source>
</evidence>
<evidence type="ECO:0000313" key="5">
    <source>
        <dbReference type="Proteomes" id="UP000075324"/>
    </source>
</evidence>
<keyword evidence="2" id="KW-0288">FMN</keyword>
<dbReference type="RefSeq" id="WP_062678489.1">
    <property type="nucleotide sequence ID" value="NZ_LQYW01000088.1"/>
</dbReference>
<dbReference type="PATRIC" id="fig|153151.4.peg.153"/>
<dbReference type="PANTHER" id="PTHR43278:SF4">
    <property type="entry name" value="NAD(P)H-DEPENDENT FMN-CONTAINING OXIDOREDUCTASE YWQN-RELATED"/>
    <property type="match status" value="1"/>
</dbReference>
<dbReference type="PANTHER" id="PTHR43278">
    <property type="entry name" value="NAD(P)H-DEPENDENT FMN-CONTAINING OXIDOREDUCTASE YWQN-RELATED"/>
    <property type="match status" value="1"/>
</dbReference>
<evidence type="ECO:0000256" key="1">
    <source>
        <dbReference type="ARBA" id="ARBA00022630"/>
    </source>
</evidence>
<proteinExistence type="predicted"/>
<dbReference type="InterPro" id="IPR005025">
    <property type="entry name" value="FMN_Rdtase-like_dom"/>
</dbReference>
<dbReference type="EMBL" id="LQYW01000088">
    <property type="protein sequence ID" value="KYD27965.1"/>
    <property type="molecule type" value="Genomic_DNA"/>
</dbReference>
<comment type="caution">
    <text evidence="4">The sequence shown here is derived from an EMBL/GenBank/DDBJ whole genome shotgun (WGS) entry which is preliminary data.</text>
</comment>
<dbReference type="SUPFAM" id="SSF52218">
    <property type="entry name" value="Flavoproteins"/>
    <property type="match status" value="1"/>
</dbReference>
<sequence>MKKVFAYVGSRNPNSRTLYNTKKIINSLDKKYPKRFKFEIVTPNELYVSPATGCKNCFNHGFCPIEEKNIDQSSELKEKLLDSDFIILASPVYSHNVSADMKAVIDRLSYWGHLFRLAGKSGIVLATADNNGVNFVSDYLEKVAMVMGLNVIDKLSITANSPLSQDYLEELIQDIYEYAYNIQKIEVDERAEMSFQTYKKIYQSLPLTLAEPKYWKENGMFEHNSLQDYVNEILKARQSVSNK</sequence>
<evidence type="ECO:0000259" key="3">
    <source>
        <dbReference type="Pfam" id="PF03358"/>
    </source>
</evidence>
<dbReference type="GO" id="GO:0016491">
    <property type="term" value="F:oxidoreductase activity"/>
    <property type="evidence" value="ECO:0007669"/>
    <property type="project" value="InterPro"/>
</dbReference>
<dbReference type="Pfam" id="PF03358">
    <property type="entry name" value="FMN_red"/>
    <property type="match status" value="1"/>
</dbReference>
<evidence type="ECO:0000313" key="4">
    <source>
        <dbReference type="EMBL" id="KYD27965.1"/>
    </source>
</evidence>
<protein>
    <recommendedName>
        <fullName evidence="3">NADPH-dependent FMN reductase-like domain-containing protein</fullName>
    </recommendedName>
</protein>
<dbReference type="Gene3D" id="3.40.50.360">
    <property type="match status" value="1"/>
</dbReference>
<dbReference type="Proteomes" id="UP000075324">
    <property type="component" value="Unassembled WGS sequence"/>
</dbReference>